<keyword evidence="1" id="KW-0175">Coiled coil</keyword>
<evidence type="ECO:0000256" key="1">
    <source>
        <dbReference type="SAM" id="Coils"/>
    </source>
</evidence>
<dbReference type="GO" id="GO:0051256">
    <property type="term" value="P:mitotic spindle midzone assembly"/>
    <property type="evidence" value="ECO:0007669"/>
    <property type="project" value="TreeGrafter"/>
</dbReference>
<dbReference type="AlphaFoldDB" id="A0AA39LP50"/>
<dbReference type="GO" id="GO:1990023">
    <property type="term" value="C:mitotic spindle midzone"/>
    <property type="evidence" value="ECO:0007669"/>
    <property type="project" value="TreeGrafter"/>
</dbReference>
<dbReference type="Proteomes" id="UP001175271">
    <property type="component" value="Unassembled WGS sequence"/>
</dbReference>
<evidence type="ECO:0008006" key="5">
    <source>
        <dbReference type="Google" id="ProtNLM"/>
    </source>
</evidence>
<dbReference type="PANTHER" id="PTHR19321">
    <property type="entry name" value="PROTEIN REGULATOR OF CYTOKINESIS 1 PRC1-RELATED"/>
    <property type="match status" value="1"/>
</dbReference>
<feature type="region of interest" description="Disordered" evidence="2">
    <location>
        <begin position="411"/>
        <end position="448"/>
    </location>
</feature>
<protein>
    <recommendedName>
        <fullName evidence="5">Protein regulator of cytokinesis 1</fullName>
    </recommendedName>
</protein>
<reference evidence="3" key="1">
    <citation type="submission" date="2023-06" db="EMBL/GenBank/DDBJ databases">
        <title>Genomic analysis of the entomopathogenic nematode Steinernema hermaphroditum.</title>
        <authorList>
            <person name="Schwarz E.M."/>
            <person name="Heppert J.K."/>
            <person name="Baniya A."/>
            <person name="Schwartz H.T."/>
            <person name="Tan C.-H."/>
            <person name="Antoshechkin I."/>
            <person name="Sternberg P.W."/>
            <person name="Goodrich-Blair H."/>
            <person name="Dillman A.R."/>
        </authorList>
    </citation>
    <scope>NUCLEOTIDE SEQUENCE</scope>
    <source>
        <strain evidence="3">PS9179</strain>
        <tissue evidence="3">Whole animal</tissue>
    </source>
</reference>
<evidence type="ECO:0000313" key="3">
    <source>
        <dbReference type="EMBL" id="KAK0404537.1"/>
    </source>
</evidence>
<feature type="coiled-coil region" evidence="1">
    <location>
        <begin position="107"/>
        <end position="134"/>
    </location>
</feature>
<organism evidence="3 4">
    <name type="scientific">Steinernema hermaphroditum</name>
    <dbReference type="NCBI Taxonomy" id="289476"/>
    <lineage>
        <taxon>Eukaryota</taxon>
        <taxon>Metazoa</taxon>
        <taxon>Ecdysozoa</taxon>
        <taxon>Nematoda</taxon>
        <taxon>Chromadorea</taxon>
        <taxon>Rhabditida</taxon>
        <taxon>Tylenchina</taxon>
        <taxon>Panagrolaimomorpha</taxon>
        <taxon>Strongyloidoidea</taxon>
        <taxon>Steinernematidae</taxon>
        <taxon>Steinernema</taxon>
    </lineage>
</organism>
<dbReference type="GO" id="GO:0008017">
    <property type="term" value="F:microtubule binding"/>
    <property type="evidence" value="ECO:0007669"/>
    <property type="project" value="InterPro"/>
</dbReference>
<dbReference type="EMBL" id="JAUCMV010000004">
    <property type="protein sequence ID" value="KAK0404537.1"/>
    <property type="molecule type" value="Genomic_DNA"/>
</dbReference>
<comment type="caution">
    <text evidence="3">The sequence shown here is derived from an EMBL/GenBank/DDBJ whole genome shotgun (WGS) entry which is preliminary data.</text>
</comment>
<keyword evidence="4" id="KW-1185">Reference proteome</keyword>
<name>A0AA39LP50_9BILA</name>
<dbReference type="GO" id="GO:0005737">
    <property type="term" value="C:cytoplasm"/>
    <property type="evidence" value="ECO:0007669"/>
    <property type="project" value="TreeGrafter"/>
</dbReference>
<accession>A0AA39LP50</accession>
<dbReference type="Gene3D" id="1.20.58.1520">
    <property type="match status" value="1"/>
</dbReference>
<gene>
    <name evidence="3" type="ORF">QR680_017497</name>
</gene>
<sequence length="524" mass="61124">MASRKRRLSLDMETAEAVENIDATMQQLHEIWERISMDEQARVKRVRNAYSHLRQLLSEMVEGEERMAENIIVDIRKNTEAVQKLRREMELEPFPLEEFEENSVALWKALEANLKDLKKECERRRDKESDLKRQLNEFARKLDDDALIGNVKYASSQSRVPTTGELAHLESKLADLQTLFSSRLSELLLIQSELLRETKQMNYQGLAREVREFLESDLADVDVVSSTRIEELRKWSSNVKEEYVRWAEDAQFRYLELHSRIKELWDKCYVSEMERCFPEQFDPEIQTNEDIEALEAEVKRLDRCLEERRVIYGNINKWKSLWMEKCGFEEKSSADRNFYNNRGGQLQIMLKRQQEVDRSLPRIQREVENAYSAYCLAHPEDQVLIDGVSPIEYIEQHRQEKERRRMEKISAKRDMSPGYHSPQKPRFNRNSKVAPKRHGQSPFIEPSPAKRMHAYGRKDEVTPAPNLEISLGLSVISPVNSTPIAGPKSSSPIQQSSSSVVSLQSTATPMRTPFRNLNEKPPVP</sequence>
<evidence type="ECO:0000256" key="2">
    <source>
        <dbReference type="SAM" id="MobiDB-lite"/>
    </source>
</evidence>
<feature type="region of interest" description="Disordered" evidence="2">
    <location>
        <begin position="481"/>
        <end position="524"/>
    </location>
</feature>
<feature type="compositionally biased region" description="Low complexity" evidence="2">
    <location>
        <begin position="489"/>
        <end position="505"/>
    </location>
</feature>
<evidence type="ECO:0000313" key="4">
    <source>
        <dbReference type="Proteomes" id="UP001175271"/>
    </source>
</evidence>
<feature type="compositionally biased region" description="Basic residues" evidence="2">
    <location>
        <begin position="426"/>
        <end position="439"/>
    </location>
</feature>
<dbReference type="InterPro" id="IPR007145">
    <property type="entry name" value="MAP65_Ase1_PRC1"/>
</dbReference>
<dbReference type="Pfam" id="PF03999">
    <property type="entry name" value="MAP65_ASE1"/>
    <property type="match status" value="2"/>
</dbReference>
<dbReference type="PANTHER" id="PTHR19321:SF41">
    <property type="entry name" value="FASCETTO-RELATED"/>
    <property type="match status" value="1"/>
</dbReference>
<proteinExistence type="predicted"/>